<evidence type="ECO:0008006" key="2">
    <source>
        <dbReference type="Google" id="ProtNLM"/>
    </source>
</evidence>
<organism evidence="1">
    <name type="scientific">Schlesneria paludicola</name>
    <dbReference type="NCBI Taxonomy" id="360056"/>
    <lineage>
        <taxon>Bacteria</taxon>
        <taxon>Pseudomonadati</taxon>
        <taxon>Planctomycetota</taxon>
        <taxon>Planctomycetia</taxon>
        <taxon>Planctomycetales</taxon>
        <taxon>Planctomycetaceae</taxon>
        <taxon>Schlesneria</taxon>
    </lineage>
</organism>
<dbReference type="EMBL" id="DSOK01000154">
    <property type="protein sequence ID" value="HEN14863.1"/>
    <property type="molecule type" value="Genomic_DNA"/>
</dbReference>
<protein>
    <recommendedName>
        <fullName evidence="2">KaiB domain-containing protein</fullName>
    </recommendedName>
</protein>
<evidence type="ECO:0000313" key="1">
    <source>
        <dbReference type="EMBL" id="HEN14863.1"/>
    </source>
</evidence>
<name>A0A7C2JZS3_9PLAN</name>
<sequence length="114" mass="12459">MLRSAGIPVREPDGRIPLQGRHLILGVASFSTVDLQLLDELAQALDGSRADAQRVAVFDLQQCRDQHDVARYLPGAFGPVWNTPVLGIWDNGSLARRIDGVAGCRQMLQQEGLL</sequence>
<comment type="caution">
    <text evidence="1">The sequence shown here is derived from an EMBL/GenBank/DDBJ whole genome shotgun (WGS) entry which is preliminary data.</text>
</comment>
<reference evidence="1" key="1">
    <citation type="journal article" date="2020" name="mSystems">
        <title>Genome- and Community-Level Interaction Insights into Carbon Utilization and Element Cycling Functions of Hydrothermarchaeota in Hydrothermal Sediment.</title>
        <authorList>
            <person name="Zhou Z."/>
            <person name="Liu Y."/>
            <person name="Xu W."/>
            <person name="Pan J."/>
            <person name="Luo Z.H."/>
            <person name="Li M."/>
        </authorList>
    </citation>
    <scope>NUCLEOTIDE SEQUENCE [LARGE SCALE GENOMIC DNA]</scope>
    <source>
        <strain evidence="1">SpSt-339</strain>
    </source>
</reference>
<dbReference type="AlphaFoldDB" id="A0A7C2JZS3"/>
<accession>A0A7C2JZS3</accession>
<gene>
    <name evidence="1" type="ORF">ENQ76_05260</name>
</gene>
<proteinExistence type="predicted"/>